<accession>A0AAD1YKR6</accession>
<comment type="caution">
    <text evidence="1">The sequence shown here is derived from an EMBL/GenBank/DDBJ whole genome shotgun (WGS) entry which is preliminary data.</text>
</comment>
<organism evidence="1 2">
    <name type="scientific">Clostridium neonatale</name>
    <dbReference type="NCBI Taxonomy" id="137838"/>
    <lineage>
        <taxon>Bacteria</taxon>
        <taxon>Bacillati</taxon>
        <taxon>Bacillota</taxon>
        <taxon>Clostridia</taxon>
        <taxon>Eubacteriales</taxon>
        <taxon>Clostridiaceae</taxon>
        <taxon>Clostridium</taxon>
    </lineage>
</organism>
<name>A0AAD1YKR6_9CLOT</name>
<dbReference type="AlphaFoldDB" id="A0AAD1YKR6"/>
<sequence length="59" mass="6829">MVDDVSAIEKRIVSGAEEVLLVECTDFVLGKKIEFDKALKHGKDYLINILQKHFLRLLW</sequence>
<dbReference type="Proteomes" id="UP001189143">
    <property type="component" value="Unassembled WGS sequence"/>
</dbReference>
<proteinExistence type="predicted"/>
<evidence type="ECO:0000313" key="1">
    <source>
        <dbReference type="EMBL" id="CAI3673674.1"/>
    </source>
</evidence>
<protein>
    <submittedName>
        <fullName evidence="1">Uncharacterized protein</fullName>
    </submittedName>
</protein>
<dbReference type="RefSeq" id="WP_317078367.1">
    <property type="nucleotide sequence ID" value="NZ_CAMRXC010000295.1"/>
</dbReference>
<gene>
    <name evidence="1" type="ORF">CNEO2_60070</name>
</gene>
<reference evidence="1" key="1">
    <citation type="submission" date="2022-10" db="EMBL/GenBank/DDBJ databases">
        <authorList>
            <person name="Aires J."/>
            <person name="Mesa V."/>
        </authorList>
    </citation>
    <scope>NUCLEOTIDE SEQUENCE</scope>
    <source>
        <strain evidence="1">Clostridium neonatale JD116</strain>
    </source>
</reference>
<evidence type="ECO:0000313" key="2">
    <source>
        <dbReference type="Proteomes" id="UP001189143"/>
    </source>
</evidence>
<dbReference type="EMBL" id="CAMTCP010000270">
    <property type="protein sequence ID" value="CAI3673674.1"/>
    <property type="molecule type" value="Genomic_DNA"/>
</dbReference>